<dbReference type="Proteomes" id="UP000563524">
    <property type="component" value="Unassembled WGS sequence"/>
</dbReference>
<keyword evidence="1" id="KW-0472">Membrane</keyword>
<comment type="caution">
    <text evidence="3">The sequence shown here is derived from an EMBL/GenBank/DDBJ whole genome shotgun (WGS) entry which is preliminary data.</text>
</comment>
<keyword evidence="1" id="KW-1133">Transmembrane helix</keyword>
<dbReference type="AlphaFoldDB" id="A0A840I7Y3"/>
<reference evidence="3 4" key="1">
    <citation type="submission" date="2020-08" db="EMBL/GenBank/DDBJ databases">
        <title>Genomic Encyclopedia of Type Strains, Phase IV (KMG-IV): sequencing the most valuable type-strain genomes for metagenomic binning, comparative biology and taxonomic classification.</title>
        <authorList>
            <person name="Goeker M."/>
        </authorList>
    </citation>
    <scope>NUCLEOTIDE SEQUENCE [LARGE SCALE GENOMIC DNA]</scope>
    <source>
        <strain evidence="3 4">DSM 102850</strain>
    </source>
</reference>
<keyword evidence="1" id="KW-0812">Transmembrane</keyword>
<name>A0A840I7Y3_9PROT</name>
<organism evidence="3 4">
    <name type="scientific">Parvularcula dongshanensis</name>
    <dbReference type="NCBI Taxonomy" id="1173995"/>
    <lineage>
        <taxon>Bacteria</taxon>
        <taxon>Pseudomonadati</taxon>
        <taxon>Pseudomonadota</taxon>
        <taxon>Alphaproteobacteria</taxon>
        <taxon>Parvularculales</taxon>
        <taxon>Parvularculaceae</taxon>
        <taxon>Parvularcula</taxon>
    </lineage>
</organism>
<dbReference type="EMBL" id="JACHOB010000006">
    <property type="protein sequence ID" value="MBB4660070.1"/>
    <property type="molecule type" value="Genomic_DNA"/>
</dbReference>
<evidence type="ECO:0000313" key="4">
    <source>
        <dbReference type="Proteomes" id="UP000563524"/>
    </source>
</evidence>
<keyword evidence="4" id="KW-1185">Reference proteome</keyword>
<sequence>MGFLSKLRRFHAEEGVMAIEFAFIAPVMLFTMFGLIEVTDAIMARRRVDMAASMMGDLTTNIMDDWIHEDDVQAIFDVGENVLHPYGMRDIYARMTAITYDPDKEEMVVVWARCEFNGLAVSPETDDQDEQQNHSCQNEGEIFDRLKANQSMLDDELVVQENYHLVVTEMTYSFQSSLSNIIFEPFQINVQELRLPRRTAKLDLCTDQGCSSGRAWDANAKRPTS</sequence>
<evidence type="ECO:0000256" key="1">
    <source>
        <dbReference type="SAM" id="Phobius"/>
    </source>
</evidence>
<gene>
    <name evidence="3" type="ORF">GGQ59_002614</name>
</gene>
<dbReference type="InterPro" id="IPR012495">
    <property type="entry name" value="TadE-like_dom"/>
</dbReference>
<feature type="transmembrane region" description="Helical" evidence="1">
    <location>
        <begin position="15"/>
        <end position="36"/>
    </location>
</feature>
<evidence type="ECO:0000259" key="2">
    <source>
        <dbReference type="Pfam" id="PF07811"/>
    </source>
</evidence>
<protein>
    <recommendedName>
        <fullName evidence="2">TadE-like domain-containing protein</fullName>
    </recommendedName>
</protein>
<accession>A0A840I7Y3</accession>
<dbReference type="Pfam" id="PF07811">
    <property type="entry name" value="TadE"/>
    <property type="match status" value="1"/>
</dbReference>
<feature type="domain" description="TadE-like" evidence="2">
    <location>
        <begin position="15"/>
        <end position="53"/>
    </location>
</feature>
<dbReference type="RefSeq" id="WP_183819294.1">
    <property type="nucleotide sequence ID" value="NZ_JACHOB010000006.1"/>
</dbReference>
<proteinExistence type="predicted"/>
<evidence type="ECO:0000313" key="3">
    <source>
        <dbReference type="EMBL" id="MBB4660070.1"/>
    </source>
</evidence>